<evidence type="ECO:0000256" key="3">
    <source>
        <dbReference type="ARBA" id="ARBA00012054"/>
    </source>
</evidence>
<evidence type="ECO:0000313" key="10">
    <source>
        <dbReference type="Proteomes" id="UP001321477"/>
    </source>
</evidence>
<name>A0ABM8GYW6_9MICO</name>
<evidence type="ECO:0000256" key="4">
    <source>
        <dbReference type="ARBA" id="ARBA00022679"/>
    </source>
</evidence>
<evidence type="ECO:0000256" key="8">
    <source>
        <dbReference type="ARBA" id="ARBA00048090"/>
    </source>
</evidence>
<comment type="similarity">
    <text evidence="2">Belongs to the gluconokinase GntK/GntV family.</text>
</comment>
<organism evidence="9 10">
    <name type="scientific">Agromyces marinus</name>
    <dbReference type="NCBI Taxonomy" id="1389020"/>
    <lineage>
        <taxon>Bacteria</taxon>
        <taxon>Bacillati</taxon>
        <taxon>Actinomycetota</taxon>
        <taxon>Actinomycetes</taxon>
        <taxon>Micrococcales</taxon>
        <taxon>Microbacteriaceae</taxon>
        <taxon>Agromyces</taxon>
    </lineage>
</organism>
<dbReference type="Proteomes" id="UP001321477">
    <property type="component" value="Chromosome"/>
</dbReference>
<sequence length="85" mass="9144">MFVELTVDDSLLRSRLTSRAGHFMPAALLESQLATLEPLGADEPGIRVDTGASPDRVVETIIRELAGRGAERLARRRSTDGAGRA</sequence>
<evidence type="ECO:0000256" key="6">
    <source>
        <dbReference type="ARBA" id="ARBA00022777"/>
    </source>
</evidence>
<evidence type="ECO:0000256" key="7">
    <source>
        <dbReference type="ARBA" id="ARBA00022840"/>
    </source>
</evidence>
<keyword evidence="4" id="KW-0808">Transferase</keyword>
<accession>A0ABM8GYW6</accession>
<dbReference type="PANTHER" id="PTHR43442:SF3">
    <property type="entry name" value="GLUCONOKINASE-RELATED"/>
    <property type="match status" value="1"/>
</dbReference>
<dbReference type="RefSeq" id="WP_350227374.1">
    <property type="nucleotide sequence ID" value="NZ_AP027734.1"/>
</dbReference>
<keyword evidence="6" id="KW-0418">Kinase</keyword>
<dbReference type="PANTHER" id="PTHR43442">
    <property type="entry name" value="GLUCONOKINASE-RELATED"/>
    <property type="match status" value="1"/>
</dbReference>
<evidence type="ECO:0000256" key="1">
    <source>
        <dbReference type="ARBA" id="ARBA00004761"/>
    </source>
</evidence>
<dbReference type="SUPFAM" id="SSF52540">
    <property type="entry name" value="P-loop containing nucleoside triphosphate hydrolases"/>
    <property type="match status" value="1"/>
</dbReference>
<dbReference type="Gene3D" id="3.40.50.300">
    <property type="entry name" value="P-loop containing nucleotide triphosphate hydrolases"/>
    <property type="match status" value="1"/>
</dbReference>
<proteinExistence type="inferred from homology"/>
<comment type="catalytic activity">
    <reaction evidence="8">
        <text>D-gluconate + ATP = 6-phospho-D-gluconate + ADP + H(+)</text>
        <dbReference type="Rhea" id="RHEA:19433"/>
        <dbReference type="ChEBI" id="CHEBI:15378"/>
        <dbReference type="ChEBI" id="CHEBI:18391"/>
        <dbReference type="ChEBI" id="CHEBI:30616"/>
        <dbReference type="ChEBI" id="CHEBI:58759"/>
        <dbReference type="ChEBI" id="CHEBI:456216"/>
        <dbReference type="EC" id="2.7.1.12"/>
    </reaction>
</comment>
<evidence type="ECO:0000256" key="5">
    <source>
        <dbReference type="ARBA" id="ARBA00022741"/>
    </source>
</evidence>
<gene>
    <name evidence="9" type="ORF">GCM10025870_07280</name>
</gene>
<keyword evidence="5" id="KW-0547">Nucleotide-binding</keyword>
<dbReference type="EC" id="2.7.1.12" evidence="3"/>
<keyword evidence="7" id="KW-0067">ATP-binding</keyword>
<evidence type="ECO:0000313" key="9">
    <source>
        <dbReference type="EMBL" id="BDZ53655.1"/>
    </source>
</evidence>
<dbReference type="InterPro" id="IPR006001">
    <property type="entry name" value="Therm_gnt_kin"/>
</dbReference>
<reference evidence="10" key="1">
    <citation type="journal article" date="2019" name="Int. J. Syst. Evol. Microbiol.">
        <title>The Global Catalogue of Microorganisms (GCM) 10K type strain sequencing project: providing services to taxonomists for standard genome sequencing and annotation.</title>
        <authorList>
            <consortium name="The Broad Institute Genomics Platform"/>
            <consortium name="The Broad Institute Genome Sequencing Center for Infectious Disease"/>
            <person name="Wu L."/>
            <person name="Ma J."/>
        </authorList>
    </citation>
    <scope>NUCLEOTIDE SEQUENCE [LARGE SCALE GENOMIC DNA]</scope>
    <source>
        <strain evidence="10">NBRC 109019</strain>
    </source>
</reference>
<keyword evidence="10" id="KW-1185">Reference proteome</keyword>
<dbReference type="EMBL" id="AP027734">
    <property type="protein sequence ID" value="BDZ53655.1"/>
    <property type="molecule type" value="Genomic_DNA"/>
</dbReference>
<comment type="pathway">
    <text evidence="1">Carbohydrate acid metabolism.</text>
</comment>
<evidence type="ECO:0000256" key="2">
    <source>
        <dbReference type="ARBA" id="ARBA00008420"/>
    </source>
</evidence>
<dbReference type="InterPro" id="IPR027417">
    <property type="entry name" value="P-loop_NTPase"/>
</dbReference>
<protein>
    <recommendedName>
        <fullName evidence="3">gluconokinase</fullName>
        <ecNumber evidence="3">2.7.1.12</ecNumber>
    </recommendedName>
</protein>